<evidence type="ECO:0000256" key="2">
    <source>
        <dbReference type="ARBA" id="ARBA00022801"/>
    </source>
</evidence>
<dbReference type="Proteomes" id="UP001295684">
    <property type="component" value="Unassembled WGS sequence"/>
</dbReference>
<proteinExistence type="inferred from homology"/>
<keyword evidence="4" id="KW-1133">Transmembrane helix</keyword>
<dbReference type="PANTHER" id="PTHR34218">
    <property type="entry name" value="PEPTIDASE S45 PENICILLIN AMIDASE"/>
    <property type="match status" value="1"/>
</dbReference>
<keyword evidence="4" id="KW-0812">Transmembrane</keyword>
<evidence type="ECO:0000256" key="1">
    <source>
        <dbReference type="ARBA" id="ARBA00006586"/>
    </source>
</evidence>
<dbReference type="InterPro" id="IPR014395">
    <property type="entry name" value="Pen/GL7ACA/AHL_acylase"/>
</dbReference>
<dbReference type="InterPro" id="IPR029055">
    <property type="entry name" value="Ntn_hydrolases_N"/>
</dbReference>
<dbReference type="SUPFAM" id="SSF56235">
    <property type="entry name" value="N-terminal nucleophile aminohydrolases (Ntn hydrolases)"/>
    <property type="match status" value="1"/>
</dbReference>
<keyword evidence="6" id="KW-1185">Reference proteome</keyword>
<dbReference type="AlphaFoldDB" id="A0AAD2D8M5"/>
<dbReference type="InterPro" id="IPR002692">
    <property type="entry name" value="S45"/>
</dbReference>
<evidence type="ECO:0000256" key="4">
    <source>
        <dbReference type="SAM" id="Phobius"/>
    </source>
</evidence>
<dbReference type="InterPro" id="IPR023343">
    <property type="entry name" value="Penicillin_amidase_dom1"/>
</dbReference>
<dbReference type="Gene3D" id="3.60.20.10">
    <property type="entry name" value="Glutamine Phosphoribosylpyrophosphate, subunit 1, domain 1"/>
    <property type="match status" value="1"/>
</dbReference>
<comment type="similarity">
    <text evidence="1">Belongs to the peptidase S45 family.</text>
</comment>
<accession>A0AAD2D8M5</accession>
<evidence type="ECO:0000313" key="5">
    <source>
        <dbReference type="EMBL" id="CAI2383615.1"/>
    </source>
</evidence>
<name>A0AAD2D8M5_EUPCR</name>
<dbReference type="Gene3D" id="2.30.120.10">
    <property type="match status" value="1"/>
</dbReference>
<comment type="caution">
    <text evidence="5">The sequence shown here is derived from an EMBL/GenBank/DDBJ whole genome shotgun (WGS) entry which is preliminary data.</text>
</comment>
<dbReference type="PANTHER" id="PTHR34218:SF4">
    <property type="entry name" value="ACYL-HOMOSERINE LACTONE ACYLASE QUIP"/>
    <property type="match status" value="1"/>
</dbReference>
<reference evidence="5" key="1">
    <citation type="submission" date="2023-07" db="EMBL/GenBank/DDBJ databases">
        <authorList>
            <consortium name="AG Swart"/>
            <person name="Singh M."/>
            <person name="Singh A."/>
            <person name="Seah K."/>
            <person name="Emmerich C."/>
        </authorList>
    </citation>
    <scope>NUCLEOTIDE SEQUENCE</scope>
    <source>
        <strain evidence="5">DP1</strain>
    </source>
</reference>
<dbReference type="PIRSF" id="PIRSF001227">
    <property type="entry name" value="Pen_acylase"/>
    <property type="match status" value="1"/>
</dbReference>
<dbReference type="EMBL" id="CAMPGE010025908">
    <property type="protein sequence ID" value="CAI2383615.1"/>
    <property type="molecule type" value="Genomic_DNA"/>
</dbReference>
<feature type="transmembrane region" description="Helical" evidence="4">
    <location>
        <begin position="6"/>
        <end position="26"/>
    </location>
</feature>
<keyword evidence="2" id="KW-0378">Hydrolase</keyword>
<evidence type="ECO:0000313" key="6">
    <source>
        <dbReference type="Proteomes" id="UP001295684"/>
    </source>
</evidence>
<dbReference type="GO" id="GO:0017000">
    <property type="term" value="P:antibiotic biosynthetic process"/>
    <property type="evidence" value="ECO:0007669"/>
    <property type="project" value="InterPro"/>
</dbReference>
<sequence length="872" mass="100784">MLILRWILYFSVTIAAILAALVTITNPKYHGKVKIRSKYGKVSIYRGNDGTPKIFGENKEATYFGLGYVQAQDRLWQFEKFRRLSRGSLSEVFGDEAFPIDYFFKQLNFDYLSQVAIKDVDPEVLEDISYVAEGINEYIKTNPLPLEFWVLGVDCAPFSTVEILEIEKFIDFVVSYNHQMELTRDYVFKATNSSEISRKYMPFENQYFRKNQYATFDDEHLKKIGLFEQDGLKKAAKNFKPRHTKYPFSKKDIYMEVKDTLGLMHFDGSNAWVIHGNYTESGKPILSTDPHLTSLLPCFWMMAEVSYGNVSRSGAFLTGFPWILLGRTESLGIGITAIHADVIDLYEEKVSEDGKYYEVDGELVPIKQQKDYIKVRDPFYPSGYRLEEILINSTHHGPLINDPYDEVYKFMKRLPFGSLSKHNLAVSWSGFQGKSTYFSNNRCLNYAKDVHQGFECLKNLGTQVVNIFLTDTKGNIGMAPSISYPIRKHPLAGAYIQDGSKSENDWKGYVPFEEIPKAINPARGYITNSNNMLTTQNVEYGIGALMPSPPRVQRSSQLIEEQMKSGKKFTAKDMLRFQLDSVDLNAIEIHGLLIQILDKYSEKLLHQLPNQEFKDIFIKFKSHIDKFDGDYHVNSTQASLFALWELDYHISFLQDQIPQRVLRETMVNIPDGDLFLLDVLENLVSDPGYYSEFCQSSITIYDKDYEIKENKCLLSLAYNAIHAWKMLETTVSKDPQEWLWGRVHRQFYEHLPFSQIPGFKSIWHREVPAAGSRRTLSFACYDYFENNMNSDVFFKAVFSANFRAVIDMAMYDEPEKYPMYMSIDTGASQHPFSEHYFDMNDIHYSEEGRIMTLGIENARKEARYHLELVPAI</sequence>
<dbReference type="Gene3D" id="1.10.439.10">
    <property type="entry name" value="Penicillin Amidohydrolase, domain 1"/>
    <property type="match status" value="1"/>
</dbReference>
<dbReference type="InterPro" id="IPR043147">
    <property type="entry name" value="Penicillin_amidase_A-knob"/>
</dbReference>
<keyword evidence="4" id="KW-0472">Membrane</keyword>
<dbReference type="Gene3D" id="1.10.1400.10">
    <property type="match status" value="1"/>
</dbReference>
<organism evidence="5 6">
    <name type="scientific">Euplotes crassus</name>
    <dbReference type="NCBI Taxonomy" id="5936"/>
    <lineage>
        <taxon>Eukaryota</taxon>
        <taxon>Sar</taxon>
        <taxon>Alveolata</taxon>
        <taxon>Ciliophora</taxon>
        <taxon>Intramacronucleata</taxon>
        <taxon>Spirotrichea</taxon>
        <taxon>Hypotrichia</taxon>
        <taxon>Euplotida</taxon>
        <taxon>Euplotidae</taxon>
        <taxon>Moneuplotes</taxon>
    </lineage>
</organism>
<dbReference type="InterPro" id="IPR043146">
    <property type="entry name" value="Penicillin_amidase_N_B-knob"/>
</dbReference>
<evidence type="ECO:0000256" key="3">
    <source>
        <dbReference type="ARBA" id="ARBA00023145"/>
    </source>
</evidence>
<gene>
    <name evidence="5" type="ORF">ECRASSUSDP1_LOCUS25120</name>
</gene>
<dbReference type="GO" id="GO:0016811">
    <property type="term" value="F:hydrolase activity, acting on carbon-nitrogen (but not peptide) bonds, in linear amides"/>
    <property type="evidence" value="ECO:0007669"/>
    <property type="project" value="InterPro"/>
</dbReference>
<evidence type="ECO:0008006" key="7">
    <source>
        <dbReference type="Google" id="ProtNLM"/>
    </source>
</evidence>
<dbReference type="Pfam" id="PF01804">
    <property type="entry name" value="Penicil_amidase"/>
    <property type="match status" value="1"/>
</dbReference>
<keyword evidence="3" id="KW-0865">Zymogen</keyword>
<protein>
    <recommendedName>
        <fullName evidence="7">Penicillin amidase</fullName>
    </recommendedName>
</protein>